<keyword evidence="1" id="KW-0812">Transmembrane</keyword>
<dbReference type="AlphaFoldDB" id="A0A3R9QGL5"/>
<evidence type="ECO:0000313" key="3">
    <source>
        <dbReference type="Proteomes" id="UP000269669"/>
    </source>
</evidence>
<evidence type="ECO:0000313" key="2">
    <source>
        <dbReference type="EMBL" id="RSL16044.1"/>
    </source>
</evidence>
<name>A0A3R9QGL5_9BACT</name>
<keyword evidence="1" id="KW-0472">Membrane</keyword>
<feature type="transmembrane region" description="Helical" evidence="1">
    <location>
        <begin position="51"/>
        <end position="73"/>
    </location>
</feature>
<dbReference type="EMBL" id="RSDW01000001">
    <property type="protein sequence ID" value="RSL16044.1"/>
    <property type="molecule type" value="Genomic_DNA"/>
</dbReference>
<keyword evidence="3" id="KW-1185">Reference proteome</keyword>
<sequence>MSQQDYQSTETYITVVHEHMLPVVLFVLVAALILIIPYWKIFGKAGFPRVFGVFMIFPLVNLILLYVLAFSRWRIPPPRPEN</sequence>
<evidence type="ECO:0000256" key="1">
    <source>
        <dbReference type="SAM" id="Phobius"/>
    </source>
</evidence>
<feature type="transmembrane region" description="Helical" evidence="1">
    <location>
        <begin position="20"/>
        <end position="39"/>
    </location>
</feature>
<reference evidence="2 3" key="1">
    <citation type="submission" date="2018-12" db="EMBL/GenBank/DDBJ databases">
        <title>Sequencing of bacterial isolates from soil warming experiment in Harvard Forest, Massachusetts, USA.</title>
        <authorList>
            <person name="Deangelis K."/>
        </authorList>
    </citation>
    <scope>NUCLEOTIDE SEQUENCE [LARGE SCALE GENOMIC DNA]</scope>
    <source>
        <strain evidence="2 3">EB153</strain>
    </source>
</reference>
<dbReference type="RefSeq" id="WP_221761603.1">
    <property type="nucleotide sequence ID" value="NZ_RSDW01000001.1"/>
</dbReference>
<accession>A0A3R9QGL5</accession>
<gene>
    <name evidence="2" type="ORF">EDE15_1553</name>
</gene>
<organism evidence="2 3">
    <name type="scientific">Edaphobacter aggregans</name>
    <dbReference type="NCBI Taxonomy" id="570835"/>
    <lineage>
        <taxon>Bacteria</taxon>
        <taxon>Pseudomonadati</taxon>
        <taxon>Acidobacteriota</taxon>
        <taxon>Terriglobia</taxon>
        <taxon>Terriglobales</taxon>
        <taxon>Acidobacteriaceae</taxon>
        <taxon>Edaphobacter</taxon>
    </lineage>
</organism>
<evidence type="ECO:0008006" key="4">
    <source>
        <dbReference type="Google" id="ProtNLM"/>
    </source>
</evidence>
<keyword evidence="1" id="KW-1133">Transmembrane helix</keyword>
<dbReference type="Proteomes" id="UP000269669">
    <property type="component" value="Unassembled WGS sequence"/>
</dbReference>
<proteinExistence type="predicted"/>
<comment type="caution">
    <text evidence="2">The sequence shown here is derived from an EMBL/GenBank/DDBJ whole genome shotgun (WGS) entry which is preliminary data.</text>
</comment>
<protein>
    <recommendedName>
        <fullName evidence="4">DUF5652 domain-containing protein</fullName>
    </recommendedName>
</protein>